<evidence type="ECO:0000256" key="6">
    <source>
        <dbReference type="SAM" id="MobiDB-lite"/>
    </source>
</evidence>
<evidence type="ECO:0000256" key="2">
    <source>
        <dbReference type="ARBA" id="ARBA00022670"/>
    </source>
</evidence>
<keyword evidence="2" id="KW-0645">Protease</keyword>
<feature type="region of interest" description="Disordered" evidence="6">
    <location>
        <begin position="332"/>
        <end position="367"/>
    </location>
</feature>
<evidence type="ECO:0000313" key="8">
    <source>
        <dbReference type="EMBL" id="SFL16234.1"/>
    </source>
</evidence>
<dbReference type="Proteomes" id="UP000199607">
    <property type="component" value="Unassembled WGS sequence"/>
</dbReference>
<feature type="compositionally biased region" description="Low complexity" evidence="6">
    <location>
        <begin position="333"/>
        <end position="366"/>
    </location>
</feature>
<dbReference type="RefSeq" id="WP_089870010.1">
    <property type="nucleotide sequence ID" value="NZ_FOTC01000002.1"/>
</dbReference>
<dbReference type="AlphaFoldDB" id="A0A1I4FEC1"/>
<comment type="similarity">
    <text evidence="1 5">Belongs to the peptidase S8 family.</text>
</comment>
<keyword evidence="3" id="KW-0378">Hydrolase</keyword>
<accession>A0A1I4FEC1</accession>
<dbReference type="InterPro" id="IPR036852">
    <property type="entry name" value="Peptidase_S8/S53_dom_sf"/>
</dbReference>
<feature type="domain" description="Peptidase S8/S53" evidence="7">
    <location>
        <begin position="381"/>
        <end position="474"/>
    </location>
</feature>
<comment type="caution">
    <text evidence="5">Lacks conserved residue(s) required for the propagation of feature annotation.</text>
</comment>
<dbReference type="InterPro" id="IPR000209">
    <property type="entry name" value="Peptidase_S8/S53_dom"/>
</dbReference>
<dbReference type="PROSITE" id="PS51892">
    <property type="entry name" value="SUBTILASE"/>
    <property type="match status" value="1"/>
</dbReference>
<dbReference type="GO" id="GO:0006508">
    <property type="term" value="P:proteolysis"/>
    <property type="evidence" value="ECO:0007669"/>
    <property type="project" value="UniProtKB-KW"/>
</dbReference>
<keyword evidence="4" id="KW-0720">Serine protease</keyword>
<gene>
    <name evidence="8" type="ORF">SAMN04487950_2812</name>
</gene>
<dbReference type="SUPFAM" id="SSF52743">
    <property type="entry name" value="Subtilisin-like"/>
    <property type="match status" value="1"/>
</dbReference>
<evidence type="ECO:0000256" key="4">
    <source>
        <dbReference type="ARBA" id="ARBA00022825"/>
    </source>
</evidence>
<dbReference type="Pfam" id="PF00082">
    <property type="entry name" value="Peptidase_S8"/>
    <property type="match status" value="2"/>
</dbReference>
<feature type="region of interest" description="Disordered" evidence="6">
    <location>
        <begin position="56"/>
        <end position="91"/>
    </location>
</feature>
<dbReference type="PANTHER" id="PTHR43806:SF11">
    <property type="entry name" value="CEREVISIN-RELATED"/>
    <property type="match status" value="1"/>
</dbReference>
<protein>
    <submittedName>
        <fullName evidence="8">Subtilase family protein</fullName>
    </submittedName>
</protein>
<dbReference type="PANTHER" id="PTHR43806">
    <property type="entry name" value="PEPTIDASE S8"/>
    <property type="match status" value="1"/>
</dbReference>
<dbReference type="PRINTS" id="PR00723">
    <property type="entry name" value="SUBTILISIN"/>
</dbReference>
<dbReference type="GO" id="GO:0004252">
    <property type="term" value="F:serine-type endopeptidase activity"/>
    <property type="evidence" value="ECO:0007669"/>
    <property type="project" value="InterPro"/>
</dbReference>
<keyword evidence="9" id="KW-1185">Reference proteome</keyword>
<dbReference type="Gene3D" id="3.40.50.200">
    <property type="entry name" value="Peptidase S8/S53 domain"/>
    <property type="match status" value="2"/>
</dbReference>
<dbReference type="EMBL" id="FOTC01000002">
    <property type="protein sequence ID" value="SFL16234.1"/>
    <property type="molecule type" value="Genomic_DNA"/>
</dbReference>
<dbReference type="InterPro" id="IPR023828">
    <property type="entry name" value="Peptidase_S8_Ser-AS"/>
</dbReference>
<organism evidence="8 9">
    <name type="scientific">Halogranum rubrum</name>
    <dbReference type="NCBI Taxonomy" id="553466"/>
    <lineage>
        <taxon>Archaea</taxon>
        <taxon>Methanobacteriati</taxon>
        <taxon>Methanobacteriota</taxon>
        <taxon>Stenosarchaea group</taxon>
        <taxon>Halobacteria</taxon>
        <taxon>Halobacteriales</taxon>
        <taxon>Haloferacaceae</taxon>
    </lineage>
</organism>
<proteinExistence type="inferred from homology"/>
<name>A0A1I4FEC1_9EURY</name>
<feature type="domain" description="Peptidase S8/S53" evidence="7">
    <location>
        <begin position="107"/>
        <end position="344"/>
    </location>
</feature>
<sequence>MSRQPRRLAVHFVLALLFVSSFAAPALTDSSVPYGASLTGPSQYDNDLIMQRGEMQASLESTNAVEDVEGGPTPDSDVASLHREGSRTTDGVQAIRADELHERGITGEGVSVGVIGSSFDTDNAAIAEQVAGHHASHDQQRTETAHDTAVAEVVTRTTPDADLYLASVGTTPTPESYADAVEWLLANDVDVIVDSGSYFAPMSGDMDQITAVADHASEEGVVFVTSAGNYANRHWAGVADGDQWVEFAPDTEANALEGGNATEGRVSLKLYWNTSADYDLYLYRKTTGRDPVVAKSTVRQTSENASPAETIDVVVPRGVYYVSIYAHEDTANRSETNSTNGTSTNSTSSTNSTNETNRTGSTSETGLQLFSPHQTLTHTTAAGSMVAPATSERVITVGAIDAKSGLIREYSSLGYAGARADVGAPDGVSTTAAGTFYGTSAAAPYVAGSAALIKSRQGELSPAQVEQLLQETSHYTGSGRYIDAYAAVEAASGANVTARVEQEP</sequence>
<dbReference type="PROSITE" id="PS00138">
    <property type="entry name" value="SUBTILASE_SER"/>
    <property type="match status" value="1"/>
</dbReference>
<dbReference type="InterPro" id="IPR050131">
    <property type="entry name" value="Peptidase_S8_subtilisin-like"/>
</dbReference>
<dbReference type="STRING" id="553466.SAMN04487950_2812"/>
<dbReference type="InterPro" id="IPR015500">
    <property type="entry name" value="Peptidase_S8_subtilisin-rel"/>
</dbReference>
<evidence type="ECO:0000313" key="9">
    <source>
        <dbReference type="Proteomes" id="UP000199607"/>
    </source>
</evidence>
<evidence type="ECO:0000256" key="1">
    <source>
        <dbReference type="ARBA" id="ARBA00011073"/>
    </source>
</evidence>
<evidence type="ECO:0000259" key="7">
    <source>
        <dbReference type="Pfam" id="PF00082"/>
    </source>
</evidence>
<evidence type="ECO:0000256" key="3">
    <source>
        <dbReference type="ARBA" id="ARBA00022801"/>
    </source>
</evidence>
<reference evidence="9" key="1">
    <citation type="submission" date="2016-10" db="EMBL/GenBank/DDBJ databases">
        <authorList>
            <person name="Varghese N."/>
            <person name="Submissions S."/>
        </authorList>
    </citation>
    <scope>NUCLEOTIDE SEQUENCE [LARGE SCALE GENOMIC DNA]</scope>
    <source>
        <strain evidence="9">CGMCC 1.7738</strain>
    </source>
</reference>
<evidence type="ECO:0000256" key="5">
    <source>
        <dbReference type="PROSITE-ProRule" id="PRU01240"/>
    </source>
</evidence>